<evidence type="ECO:0000256" key="6">
    <source>
        <dbReference type="PROSITE-ProRule" id="PRU00169"/>
    </source>
</evidence>
<keyword evidence="1 6" id="KW-0597">Phosphoprotein</keyword>
<dbReference type="InterPro" id="IPR001789">
    <property type="entry name" value="Sig_transdc_resp-reg_receiver"/>
</dbReference>
<dbReference type="SUPFAM" id="SSF52172">
    <property type="entry name" value="CheY-like"/>
    <property type="match status" value="1"/>
</dbReference>
<proteinExistence type="predicted"/>
<evidence type="ECO:0000256" key="4">
    <source>
        <dbReference type="ARBA" id="ARBA00023125"/>
    </source>
</evidence>
<feature type="domain" description="Response regulatory" evidence="8">
    <location>
        <begin position="4"/>
        <end position="117"/>
    </location>
</feature>
<protein>
    <submittedName>
        <fullName evidence="10">Response regulator transcription factor</fullName>
    </submittedName>
</protein>
<dbReference type="SMART" id="SM00448">
    <property type="entry name" value="REC"/>
    <property type="match status" value="1"/>
</dbReference>
<dbReference type="Gene3D" id="3.40.50.2300">
    <property type="match status" value="1"/>
</dbReference>
<keyword evidence="11" id="KW-1185">Reference proteome</keyword>
<feature type="domain" description="OmpR/PhoB-type" evidence="9">
    <location>
        <begin position="122"/>
        <end position="220"/>
    </location>
</feature>
<dbReference type="RefSeq" id="WP_380040203.1">
    <property type="nucleotide sequence ID" value="NZ_JBHSEH010000016.1"/>
</dbReference>
<name>A0ABV8XR86_9DEIO</name>
<evidence type="ECO:0000259" key="8">
    <source>
        <dbReference type="PROSITE" id="PS50110"/>
    </source>
</evidence>
<accession>A0ABV8XR86</accession>
<evidence type="ECO:0000256" key="3">
    <source>
        <dbReference type="ARBA" id="ARBA00023015"/>
    </source>
</evidence>
<dbReference type="Pfam" id="PF00072">
    <property type="entry name" value="Response_reg"/>
    <property type="match status" value="1"/>
</dbReference>
<dbReference type="InterPro" id="IPR036388">
    <property type="entry name" value="WH-like_DNA-bd_sf"/>
</dbReference>
<dbReference type="PROSITE" id="PS51755">
    <property type="entry name" value="OMPR_PHOB"/>
    <property type="match status" value="1"/>
</dbReference>
<feature type="modified residue" description="4-aspartylphosphate" evidence="6">
    <location>
        <position position="53"/>
    </location>
</feature>
<keyword evidence="3" id="KW-0805">Transcription regulation</keyword>
<evidence type="ECO:0000256" key="1">
    <source>
        <dbReference type="ARBA" id="ARBA00022553"/>
    </source>
</evidence>
<keyword evidence="5" id="KW-0804">Transcription</keyword>
<dbReference type="PROSITE" id="PS50110">
    <property type="entry name" value="RESPONSE_REGULATORY"/>
    <property type="match status" value="1"/>
</dbReference>
<dbReference type="PANTHER" id="PTHR48111">
    <property type="entry name" value="REGULATOR OF RPOS"/>
    <property type="match status" value="1"/>
</dbReference>
<gene>
    <name evidence="10" type="ORF">ACFOZ9_12735</name>
</gene>
<organism evidence="10 11">
    <name type="scientific">Deinococcus navajonensis</name>
    <dbReference type="NCBI Taxonomy" id="309884"/>
    <lineage>
        <taxon>Bacteria</taxon>
        <taxon>Thermotogati</taxon>
        <taxon>Deinococcota</taxon>
        <taxon>Deinococci</taxon>
        <taxon>Deinococcales</taxon>
        <taxon>Deinococcaceae</taxon>
        <taxon>Deinococcus</taxon>
    </lineage>
</organism>
<evidence type="ECO:0000313" key="10">
    <source>
        <dbReference type="EMBL" id="MFC4427077.1"/>
    </source>
</evidence>
<dbReference type="InterPro" id="IPR001867">
    <property type="entry name" value="OmpR/PhoB-type_DNA-bd"/>
</dbReference>
<dbReference type="EMBL" id="JBHSEH010000016">
    <property type="protein sequence ID" value="MFC4427077.1"/>
    <property type="molecule type" value="Genomic_DNA"/>
</dbReference>
<evidence type="ECO:0000256" key="7">
    <source>
        <dbReference type="PROSITE-ProRule" id="PRU01091"/>
    </source>
</evidence>
<evidence type="ECO:0000259" key="9">
    <source>
        <dbReference type="PROSITE" id="PS51755"/>
    </source>
</evidence>
<comment type="caution">
    <text evidence="10">The sequence shown here is derived from an EMBL/GenBank/DDBJ whole genome shotgun (WGS) entry which is preliminary data.</text>
</comment>
<keyword evidence="4 7" id="KW-0238">DNA-binding</keyword>
<dbReference type="InterPro" id="IPR039420">
    <property type="entry name" value="WalR-like"/>
</dbReference>
<sequence length="225" mass="24640">MQRTILVIEDDPDIRRIVKLDLEDAGFRVLTAENGAAGLTAVQEQNPDLVVLDLGLPDVSGEEVALRIRKTSHVPIVVLTAFDDVEQKIHLLCAGADDYLTKPFDPGELAGRIRVALQAPKHRELVVGELKLLPEARRCLYGHRDVRLTDPAFDLLWLLAQRPGYLHSPEELGRTVSSGEGNIPPTQIEADLKALRDRLREVGASHLLRTVPGVGVTLMGPSAAH</sequence>
<evidence type="ECO:0000256" key="2">
    <source>
        <dbReference type="ARBA" id="ARBA00023012"/>
    </source>
</evidence>
<dbReference type="InterPro" id="IPR011006">
    <property type="entry name" value="CheY-like_superfamily"/>
</dbReference>
<dbReference type="CDD" id="cd00383">
    <property type="entry name" value="trans_reg_C"/>
    <property type="match status" value="1"/>
</dbReference>
<evidence type="ECO:0000313" key="11">
    <source>
        <dbReference type="Proteomes" id="UP001595998"/>
    </source>
</evidence>
<feature type="DNA-binding region" description="OmpR/PhoB-type" evidence="7">
    <location>
        <begin position="122"/>
        <end position="220"/>
    </location>
</feature>
<dbReference type="Proteomes" id="UP001595998">
    <property type="component" value="Unassembled WGS sequence"/>
</dbReference>
<evidence type="ECO:0000256" key="5">
    <source>
        <dbReference type="ARBA" id="ARBA00023163"/>
    </source>
</evidence>
<keyword evidence="2" id="KW-0902">Two-component regulatory system</keyword>
<dbReference type="Pfam" id="PF00486">
    <property type="entry name" value="Trans_reg_C"/>
    <property type="match status" value="1"/>
</dbReference>
<dbReference type="Gene3D" id="1.10.10.10">
    <property type="entry name" value="Winged helix-like DNA-binding domain superfamily/Winged helix DNA-binding domain"/>
    <property type="match status" value="1"/>
</dbReference>
<reference evidence="11" key="1">
    <citation type="journal article" date="2019" name="Int. J. Syst. Evol. Microbiol.">
        <title>The Global Catalogue of Microorganisms (GCM) 10K type strain sequencing project: providing services to taxonomists for standard genome sequencing and annotation.</title>
        <authorList>
            <consortium name="The Broad Institute Genomics Platform"/>
            <consortium name="The Broad Institute Genome Sequencing Center for Infectious Disease"/>
            <person name="Wu L."/>
            <person name="Ma J."/>
        </authorList>
    </citation>
    <scope>NUCLEOTIDE SEQUENCE [LARGE SCALE GENOMIC DNA]</scope>
    <source>
        <strain evidence="11">CCUG 56029</strain>
    </source>
</reference>
<dbReference type="PANTHER" id="PTHR48111:SF22">
    <property type="entry name" value="REGULATOR OF RPOS"/>
    <property type="match status" value="1"/>
</dbReference>
<dbReference type="SMART" id="SM00862">
    <property type="entry name" value="Trans_reg_C"/>
    <property type="match status" value="1"/>
</dbReference>